<keyword evidence="6" id="KW-1185">Reference proteome</keyword>
<dbReference type="AlphaFoldDB" id="A0A9W9CMZ6"/>
<dbReference type="Gene3D" id="3.90.550.10">
    <property type="entry name" value="Spore Coat Polysaccharide Biosynthesis Protein SpsA, Chain A"/>
    <property type="match status" value="1"/>
</dbReference>
<evidence type="ECO:0000256" key="2">
    <source>
        <dbReference type="ARBA" id="ARBA00022676"/>
    </source>
</evidence>
<evidence type="ECO:0000256" key="4">
    <source>
        <dbReference type="SAM" id="SignalP"/>
    </source>
</evidence>
<comment type="similarity">
    <text evidence="1">Belongs to the glycosyltransferase 34 family.</text>
</comment>
<dbReference type="SUPFAM" id="SSF53448">
    <property type="entry name" value="Nucleotide-diphospho-sugar transferases"/>
    <property type="match status" value="1"/>
</dbReference>
<name>A0A9W9CMZ6_9PLEO</name>
<accession>A0A9W9CMZ6</accession>
<dbReference type="Pfam" id="PF05637">
    <property type="entry name" value="Glyco_transf_34"/>
    <property type="match status" value="1"/>
</dbReference>
<keyword evidence="4" id="KW-0732">Signal</keyword>
<dbReference type="PANTHER" id="PTHR31306">
    <property type="entry name" value="ALPHA-1,6-MANNOSYLTRANSFERASE MNN11-RELATED"/>
    <property type="match status" value="1"/>
</dbReference>
<sequence>MLIRSLRRVPPSLLLLLVFLAFFGWQLSQGPNHEFLPTSAPTPADTDTRPPRIAIVTFVTEQRSYLYLSLKNKDRKLSFPSALSKQLSHAALIDYARRHGYDFIVDYEAHTDRATIYWKFNMIEKLIKADKYDWIWWIDFDTLFTNTDIKITDIIEESLRNVTNPDEIDMLITNDCNRFNAGSFVLRGQDRAFNFMRDAWKMDDEYKAKGESISEQDALRHLMDEEPGKSKVIVLPQWKMNAFPEEIGCFDDEKRGWEDGMFVIHFAGAWAHVKGEDPTGQLMKKYEGHIRWGDWKQFY</sequence>
<keyword evidence="3" id="KW-0808">Transferase</keyword>
<dbReference type="InterPro" id="IPR008630">
    <property type="entry name" value="Glyco_trans_34"/>
</dbReference>
<evidence type="ECO:0000256" key="1">
    <source>
        <dbReference type="ARBA" id="ARBA00005664"/>
    </source>
</evidence>
<dbReference type="GO" id="GO:0016757">
    <property type="term" value="F:glycosyltransferase activity"/>
    <property type="evidence" value="ECO:0007669"/>
    <property type="project" value="UniProtKB-KW"/>
</dbReference>
<dbReference type="InterPro" id="IPR029044">
    <property type="entry name" value="Nucleotide-diphossugar_trans"/>
</dbReference>
<protein>
    <submittedName>
        <fullName evidence="5">Uncharacterized protein</fullName>
    </submittedName>
</protein>
<evidence type="ECO:0000256" key="3">
    <source>
        <dbReference type="ARBA" id="ARBA00022679"/>
    </source>
</evidence>
<gene>
    <name evidence="5" type="ORF">N0V83_004096</name>
</gene>
<evidence type="ECO:0000313" key="5">
    <source>
        <dbReference type="EMBL" id="KAJ4372322.1"/>
    </source>
</evidence>
<feature type="signal peptide" evidence="4">
    <location>
        <begin position="1"/>
        <end position="28"/>
    </location>
</feature>
<keyword evidence="2" id="KW-0328">Glycosyltransferase</keyword>
<evidence type="ECO:0000313" key="6">
    <source>
        <dbReference type="Proteomes" id="UP001140560"/>
    </source>
</evidence>
<dbReference type="Proteomes" id="UP001140560">
    <property type="component" value="Unassembled WGS sequence"/>
</dbReference>
<dbReference type="GO" id="GO:0000139">
    <property type="term" value="C:Golgi membrane"/>
    <property type="evidence" value="ECO:0007669"/>
    <property type="project" value="TreeGrafter"/>
</dbReference>
<reference evidence="5" key="1">
    <citation type="submission" date="2022-10" db="EMBL/GenBank/DDBJ databases">
        <title>Tapping the CABI collections for fungal endophytes: first genome assemblies for Collariella, Neodidymelliopsis, Ascochyta clinopodiicola, Didymella pomorum, Didymosphaeria variabile, Neocosmospora piperis and Neocucurbitaria cava.</title>
        <authorList>
            <person name="Hill R."/>
        </authorList>
    </citation>
    <scope>NUCLEOTIDE SEQUENCE</scope>
    <source>
        <strain evidence="5">IMI 356814</strain>
    </source>
</reference>
<feature type="chain" id="PRO_5040919238" evidence="4">
    <location>
        <begin position="29"/>
        <end position="299"/>
    </location>
</feature>
<organism evidence="5 6">
    <name type="scientific">Neocucurbitaria cava</name>
    <dbReference type="NCBI Taxonomy" id="798079"/>
    <lineage>
        <taxon>Eukaryota</taxon>
        <taxon>Fungi</taxon>
        <taxon>Dikarya</taxon>
        <taxon>Ascomycota</taxon>
        <taxon>Pezizomycotina</taxon>
        <taxon>Dothideomycetes</taxon>
        <taxon>Pleosporomycetidae</taxon>
        <taxon>Pleosporales</taxon>
        <taxon>Pleosporineae</taxon>
        <taxon>Cucurbitariaceae</taxon>
        <taxon>Neocucurbitaria</taxon>
    </lineage>
</organism>
<comment type="caution">
    <text evidence="5">The sequence shown here is derived from an EMBL/GenBank/DDBJ whole genome shotgun (WGS) entry which is preliminary data.</text>
</comment>
<dbReference type="PANTHER" id="PTHR31306:SF5">
    <property type="entry name" value="ALPHA-1,6-MANNOSYLTRANSFERASE MNN10-RELATED"/>
    <property type="match status" value="1"/>
</dbReference>
<dbReference type="GO" id="GO:0006487">
    <property type="term" value="P:protein N-linked glycosylation"/>
    <property type="evidence" value="ECO:0007669"/>
    <property type="project" value="TreeGrafter"/>
</dbReference>
<proteinExistence type="inferred from homology"/>
<dbReference type="EMBL" id="JAPEUY010000006">
    <property type="protein sequence ID" value="KAJ4372322.1"/>
    <property type="molecule type" value="Genomic_DNA"/>
</dbReference>
<dbReference type="OrthoDB" id="205108at2759"/>